<dbReference type="EMBL" id="JBBXJM010000002">
    <property type="protein sequence ID" value="KAL1410741.1"/>
    <property type="molecule type" value="Genomic_DNA"/>
</dbReference>
<keyword evidence="2" id="KW-1185">Reference proteome</keyword>
<name>A0ABR3Q7M9_9TREE</name>
<protein>
    <submittedName>
        <fullName evidence="1">Uncharacterized protein</fullName>
    </submittedName>
</protein>
<evidence type="ECO:0000313" key="1">
    <source>
        <dbReference type="EMBL" id="KAL1410741.1"/>
    </source>
</evidence>
<sequence length="150" mass="16149">MTTGYSTPTNRYSAALSLDSNLTHFSDYAPGPCITLNLVTNEPLAFKQAVEEFVAAKLHELGAARHLERLAAAGEAGTVLKRYLEAELAAIVNDMLDVEETAEFGTTTRITAPIEYPDVHLPGFSALEIVCEVIVQPACSRSDAVGWPLV</sequence>
<evidence type="ECO:0000313" key="2">
    <source>
        <dbReference type="Proteomes" id="UP001565368"/>
    </source>
</evidence>
<organism evidence="1 2">
    <name type="scientific">Vanrija albida</name>
    <dbReference type="NCBI Taxonomy" id="181172"/>
    <lineage>
        <taxon>Eukaryota</taxon>
        <taxon>Fungi</taxon>
        <taxon>Dikarya</taxon>
        <taxon>Basidiomycota</taxon>
        <taxon>Agaricomycotina</taxon>
        <taxon>Tremellomycetes</taxon>
        <taxon>Trichosporonales</taxon>
        <taxon>Trichosporonaceae</taxon>
        <taxon>Vanrija</taxon>
    </lineage>
</organism>
<dbReference type="GeneID" id="95982726"/>
<dbReference type="Proteomes" id="UP001565368">
    <property type="component" value="Unassembled WGS sequence"/>
</dbReference>
<comment type="caution">
    <text evidence="1">The sequence shown here is derived from an EMBL/GenBank/DDBJ whole genome shotgun (WGS) entry which is preliminary data.</text>
</comment>
<accession>A0ABR3Q7M9</accession>
<proteinExistence type="predicted"/>
<dbReference type="RefSeq" id="XP_069210685.1">
    <property type="nucleotide sequence ID" value="XM_069350299.1"/>
</dbReference>
<reference evidence="1 2" key="1">
    <citation type="submission" date="2023-08" db="EMBL/GenBank/DDBJ databases">
        <title>Annotated Genome Sequence of Vanrija albida AlHP1.</title>
        <authorList>
            <person name="Herzog R."/>
        </authorList>
    </citation>
    <scope>NUCLEOTIDE SEQUENCE [LARGE SCALE GENOMIC DNA]</scope>
    <source>
        <strain evidence="1 2">AlHP1</strain>
    </source>
</reference>
<gene>
    <name evidence="1" type="ORF">Q8F55_001683</name>
</gene>